<keyword evidence="3" id="KW-1185">Reference proteome</keyword>
<dbReference type="SMART" id="SM00060">
    <property type="entry name" value="FN3"/>
    <property type="match status" value="1"/>
</dbReference>
<proteinExistence type="predicted"/>
<feature type="domain" description="Fibronectin type-III" evidence="1">
    <location>
        <begin position="21"/>
        <end position="119"/>
    </location>
</feature>
<dbReference type="InterPro" id="IPR003961">
    <property type="entry name" value="FN3_dom"/>
</dbReference>
<dbReference type="InterPro" id="IPR036116">
    <property type="entry name" value="FN3_sf"/>
</dbReference>
<name>A0A1Y3B568_EURMA</name>
<dbReference type="SUPFAM" id="SSF49265">
    <property type="entry name" value="Fibronectin type III"/>
    <property type="match status" value="1"/>
</dbReference>
<dbReference type="Pfam" id="PF00041">
    <property type="entry name" value="fn3"/>
    <property type="match status" value="1"/>
</dbReference>
<dbReference type="PROSITE" id="PS50853">
    <property type="entry name" value="FN3"/>
    <property type="match status" value="1"/>
</dbReference>
<organism evidence="2 3">
    <name type="scientific">Euroglyphus maynei</name>
    <name type="common">Mayne's house dust mite</name>
    <dbReference type="NCBI Taxonomy" id="6958"/>
    <lineage>
        <taxon>Eukaryota</taxon>
        <taxon>Metazoa</taxon>
        <taxon>Ecdysozoa</taxon>
        <taxon>Arthropoda</taxon>
        <taxon>Chelicerata</taxon>
        <taxon>Arachnida</taxon>
        <taxon>Acari</taxon>
        <taxon>Acariformes</taxon>
        <taxon>Sarcoptiformes</taxon>
        <taxon>Astigmata</taxon>
        <taxon>Psoroptidia</taxon>
        <taxon>Analgoidea</taxon>
        <taxon>Pyroglyphidae</taxon>
        <taxon>Pyroglyphinae</taxon>
        <taxon>Euroglyphus</taxon>
    </lineage>
</organism>
<dbReference type="EMBL" id="MUJZ01039587">
    <property type="protein sequence ID" value="OTF75959.1"/>
    <property type="molecule type" value="Genomic_DNA"/>
</dbReference>
<dbReference type="Gene3D" id="2.60.40.10">
    <property type="entry name" value="Immunoglobulins"/>
    <property type="match status" value="1"/>
</dbReference>
<dbReference type="OrthoDB" id="6371610at2759"/>
<evidence type="ECO:0000259" key="1">
    <source>
        <dbReference type="PROSITE" id="PS50853"/>
    </source>
</evidence>
<comment type="caution">
    <text evidence="2">The sequence shown here is derived from an EMBL/GenBank/DDBJ whole genome shotgun (WGS) entry which is preliminary data.</text>
</comment>
<protein>
    <recommendedName>
        <fullName evidence="1">Fibronectin type-III domain-containing protein</fullName>
    </recommendedName>
</protein>
<accession>A0A1Y3B568</accession>
<dbReference type="AlphaFoldDB" id="A0A1Y3B568"/>
<reference evidence="2 3" key="1">
    <citation type="submission" date="2017-03" db="EMBL/GenBank/DDBJ databases">
        <title>Genome Survey of Euroglyphus maynei.</title>
        <authorList>
            <person name="Arlian L.G."/>
            <person name="Morgan M.S."/>
            <person name="Rider S.D."/>
        </authorList>
    </citation>
    <scope>NUCLEOTIDE SEQUENCE [LARGE SCALE GENOMIC DNA]</scope>
    <source>
        <strain evidence="2">Arlian Lab</strain>
        <tissue evidence="2">Whole body</tissue>
    </source>
</reference>
<sequence>MKSAQRIKDAADELSFEQTGIPKALCDKPIITKMMDNSLTLLWFPSIPEQPRFPVSYVVEFSKCSDGIWTVCHGNIKDCKCDIISLEPFEDYEFRVRVENKFGLSDPSPSVTALRSQLKDREAIEKALKDATTKKPDDYYLEHRPPEKVGKYFFSL</sequence>
<dbReference type="CDD" id="cd00063">
    <property type="entry name" value="FN3"/>
    <property type="match status" value="1"/>
</dbReference>
<dbReference type="InterPro" id="IPR013783">
    <property type="entry name" value="Ig-like_fold"/>
</dbReference>
<dbReference type="Proteomes" id="UP000194236">
    <property type="component" value="Unassembled WGS sequence"/>
</dbReference>
<evidence type="ECO:0000313" key="2">
    <source>
        <dbReference type="EMBL" id="OTF75959.1"/>
    </source>
</evidence>
<evidence type="ECO:0000313" key="3">
    <source>
        <dbReference type="Proteomes" id="UP000194236"/>
    </source>
</evidence>
<gene>
    <name evidence="2" type="ORF">BLA29_011435</name>
</gene>